<dbReference type="WBParaSite" id="PgR111X_g004_t02">
    <property type="protein sequence ID" value="PgR111X_g004_t02"/>
    <property type="gene ID" value="PgR111X_g004"/>
</dbReference>
<proteinExistence type="predicted"/>
<accession>A0A915CB12</accession>
<dbReference type="PANTHER" id="PTHR31993:SF4">
    <property type="entry name" value="UBA-LIKE DOMAIN-CONTAINING PROTEIN"/>
    <property type="match status" value="1"/>
</dbReference>
<dbReference type="InterPro" id="IPR009060">
    <property type="entry name" value="UBA-like_sf"/>
</dbReference>
<dbReference type="Proteomes" id="UP000887569">
    <property type="component" value="Unplaced"/>
</dbReference>
<evidence type="ECO:0000313" key="2">
    <source>
        <dbReference type="WBParaSite" id="PgR111X_g004_t02"/>
    </source>
</evidence>
<evidence type="ECO:0000313" key="1">
    <source>
        <dbReference type="Proteomes" id="UP000887569"/>
    </source>
</evidence>
<protein>
    <submittedName>
        <fullName evidence="2">UBA domain-containing protein</fullName>
    </submittedName>
</protein>
<organism evidence="1 2">
    <name type="scientific">Parascaris univalens</name>
    <name type="common">Nematode worm</name>
    <dbReference type="NCBI Taxonomy" id="6257"/>
    <lineage>
        <taxon>Eukaryota</taxon>
        <taxon>Metazoa</taxon>
        <taxon>Ecdysozoa</taxon>
        <taxon>Nematoda</taxon>
        <taxon>Chromadorea</taxon>
        <taxon>Rhabditida</taxon>
        <taxon>Spirurina</taxon>
        <taxon>Ascaridomorpha</taxon>
        <taxon>Ascaridoidea</taxon>
        <taxon>Ascarididae</taxon>
        <taxon>Parascaris</taxon>
    </lineage>
</organism>
<dbReference type="InterPro" id="IPR039310">
    <property type="entry name" value="UBALD1/2"/>
</dbReference>
<dbReference type="SUPFAM" id="SSF46934">
    <property type="entry name" value="UBA-like"/>
    <property type="match status" value="1"/>
</dbReference>
<sequence>MCYATSHRVWSTSSDEEIRTEVKEVLLMGQLAHATGCSPEEARRLLSEHRWQLEAAISAWFMPAPYLPAVNLSAGCVAQRDSSQQQPTPQHHQALCPCNTPATPPAVNEAIHEFQKMECRCSFLEDKGLSDDRENNCFCAPSEANALS</sequence>
<dbReference type="Pfam" id="PF14555">
    <property type="entry name" value="UBA_4"/>
    <property type="match status" value="1"/>
</dbReference>
<reference evidence="2" key="1">
    <citation type="submission" date="2022-11" db="UniProtKB">
        <authorList>
            <consortium name="WormBaseParasite"/>
        </authorList>
    </citation>
    <scope>IDENTIFICATION</scope>
</reference>
<name>A0A915CB12_PARUN</name>
<dbReference type="Gene3D" id="1.10.8.10">
    <property type="entry name" value="DNA helicase RuvA subunit, C-terminal domain"/>
    <property type="match status" value="1"/>
</dbReference>
<dbReference type="AlphaFoldDB" id="A0A915CB12"/>
<keyword evidence="1" id="KW-1185">Reference proteome</keyword>
<dbReference type="PANTHER" id="PTHR31993">
    <property type="entry name" value="UBA-LIKE DOMAIN-CONTAINING PROTEIN 2"/>
    <property type="match status" value="1"/>
</dbReference>